<protein>
    <submittedName>
        <fullName evidence="1">Uncharacterized protein</fullName>
    </submittedName>
</protein>
<reference evidence="1" key="1">
    <citation type="submission" date="2023-06" db="EMBL/GenBank/DDBJ databases">
        <title>Survivors Of The Sea: Transcriptome response of Skeletonema marinoi to long-term dormancy.</title>
        <authorList>
            <person name="Pinder M.I.M."/>
            <person name="Kourtchenko O."/>
            <person name="Robertson E.K."/>
            <person name="Larsson T."/>
            <person name="Maumus F."/>
            <person name="Osuna-Cruz C.M."/>
            <person name="Vancaester E."/>
            <person name="Stenow R."/>
            <person name="Vandepoele K."/>
            <person name="Ploug H."/>
            <person name="Bruchert V."/>
            <person name="Godhe A."/>
            <person name="Topel M."/>
        </authorList>
    </citation>
    <scope>NUCLEOTIDE SEQUENCE</scope>
    <source>
        <strain evidence="1">R05AC</strain>
    </source>
</reference>
<dbReference type="Proteomes" id="UP001224775">
    <property type="component" value="Unassembled WGS sequence"/>
</dbReference>
<evidence type="ECO:0000313" key="1">
    <source>
        <dbReference type="EMBL" id="KAK1748928.1"/>
    </source>
</evidence>
<accession>A0AAD8YM55</accession>
<proteinExistence type="predicted"/>
<evidence type="ECO:0000313" key="2">
    <source>
        <dbReference type="Proteomes" id="UP001224775"/>
    </source>
</evidence>
<keyword evidence="2" id="KW-1185">Reference proteome</keyword>
<comment type="caution">
    <text evidence="1">The sequence shown here is derived from an EMBL/GenBank/DDBJ whole genome shotgun (WGS) entry which is preliminary data.</text>
</comment>
<dbReference type="EMBL" id="JATAAI010000001">
    <property type="protein sequence ID" value="KAK1748928.1"/>
    <property type="molecule type" value="Genomic_DNA"/>
</dbReference>
<organism evidence="1 2">
    <name type="scientific">Skeletonema marinoi</name>
    <dbReference type="NCBI Taxonomy" id="267567"/>
    <lineage>
        <taxon>Eukaryota</taxon>
        <taxon>Sar</taxon>
        <taxon>Stramenopiles</taxon>
        <taxon>Ochrophyta</taxon>
        <taxon>Bacillariophyta</taxon>
        <taxon>Coscinodiscophyceae</taxon>
        <taxon>Thalassiosirophycidae</taxon>
        <taxon>Thalassiosirales</taxon>
        <taxon>Skeletonemataceae</taxon>
        <taxon>Skeletonema</taxon>
        <taxon>Skeletonema marinoi-dohrnii complex</taxon>
    </lineage>
</organism>
<sequence length="175" mass="19644">MLSLLLRRLRDCKSTERNVLEQTNRCSSFLKLLRSAKSVEQQITIPEGDDDLAMYGWLFPVLVERPQQLSNLLLEMGYDAPCGATQLKPVGDDCTLTKAFFDRVLYLPVTSQKFTTKDQQNLIKALSAALSLKIATLTTEGLSQTEDALATENCSNHLLLRYLAGFTLYRESTCD</sequence>
<dbReference type="AlphaFoldDB" id="A0AAD8YM55"/>
<name>A0AAD8YM55_9STRA</name>
<gene>
    <name evidence="1" type="ORF">QTG54_000867</name>
</gene>